<proteinExistence type="inferred from homology"/>
<comment type="caution">
    <text evidence="8">The sequence shown here is derived from an EMBL/GenBank/DDBJ whole genome shotgun (WGS) entry which is preliminary data.</text>
</comment>
<dbReference type="GO" id="GO:0015031">
    <property type="term" value="P:protein transport"/>
    <property type="evidence" value="ECO:0007669"/>
    <property type="project" value="UniProtKB-KW"/>
</dbReference>
<feature type="domain" description="Mon2/Sec7/BIG1-like HUS" evidence="5">
    <location>
        <begin position="334"/>
        <end position="419"/>
    </location>
</feature>
<organism evidence="8 9">
    <name type="scientific">Funneliformis geosporum</name>
    <dbReference type="NCBI Taxonomy" id="1117311"/>
    <lineage>
        <taxon>Eukaryota</taxon>
        <taxon>Fungi</taxon>
        <taxon>Fungi incertae sedis</taxon>
        <taxon>Mucoromycota</taxon>
        <taxon>Glomeromycotina</taxon>
        <taxon>Glomeromycetes</taxon>
        <taxon>Glomerales</taxon>
        <taxon>Glomeraceae</taxon>
        <taxon>Funneliformis</taxon>
    </lineage>
</organism>
<sequence length="1931" mass="216314">MKLLFHHEHRRCNHGWLNEIGKVKIDSKLIYERKLEYWSLYEYTDIDPRVRIFLTWYSSTVSHGNIGDNDINRRAQARMRKHIQNLVDEVHKKTALWLTMTFDIIVLAYRCLIDKKEKLIIRAVGGQTISLFLQNIAKSTTVSKMSGLTASLNTELLQLSNEARRKHPEIKEAAERSLIILRRLLKELPETENNISQELAKNNDFLRPFILACETKHVKLITTSIGCLQRLISHHAIPDSSVKTILKTLNDIMSQGVEIQLKILQTALLICFRLHDSKIVVVNNTAAATLRQLVINIFEKVQEEDDINNKDGSIKPTSTAVSIHGEGVIALRPCARDAYYLFQDMCLLTNGENPVYLRLHVLSRTFGLELIESVLTNHSRLFKPHPEFCSLLRERVCPLIIKNFSDKFDFPTTMRLMRLPDNPLWQRVISMEMFRGICVDQALLRSIYHSYDKQSHSTNVFREMINAFGKLAAEKPQLLGVGSHSLAGHLHQGRDSLEMTGVMGGVGQVDIPGLTTSTSIMKVQCFDQLDKVDPPPIPETYIYYLALFCLNSVADGLHSFVLNILSEVIHKQKSENLDSPPQSPTYKQSAILGTTTLQQLESHPLYNDILLVTDMANTAWPGLLAAQSFFLTANLDEELFQGVLRAYQNFTIVCGVLQLTTPRDAFLTSLCKGAVPPSVIAASLAESKAVHSGSLSTSGGEGMQVVTLSDGNLSCLKILLNIAQYLGGVLGDSWYLVLETLQLADFILFPKHARGVSRNPRRIGLQNAASNSVTSLPISQTAGSSSSSIQQISSIPPSIKRTYSSSSTNQASLPGPTSPQQSQQSAIDNDLNILLIQIRKLFDNCKYLDDNALQAFTRALCKLNAYTIGIPLDSENLVVGHDHVSMEGKVTKSTPLNAMRVNRSDEKSFAINKLQLVALINMPRLIACEPSLLWDLIISHLIKTANYVSTPQPIRTHACETIADIVTQAMGYASSDHMEIDERLQMQLLTSLSQLVNNSEKNTQEIGKGFHVEVRKMGLETLNKLLQTSGHSFTYGWSMIFDMIRSVCVISFSNESGEDEVDVSSVDNSNVIDTPSFGVSNTKTSGLVRVAFPCLQLICSDFLSLLSPECLKQCINTLGAFGLQMDDLNISLTAIGLLWNVSDFIQTELEKNFKTFVDERPENIEKDITVEQEIDQIIQSDLKPQAMNALWMLLLLQLSKICSDIRPEVRNGANQTLFRTIDMNGAVLKTQTWHTCIWKVLFPLLDSVKLASERAVKAMQQQQLNASAEKLSSPIKEINVFMIHHSRNTIDKQWDETKVLVLIGISGIFKNFIHFLINLDNFEQAWGLLLSHLQDSCLNSSHEVAIAAIKSLNAIIQFPNDDVHTEELKEKILPLWQTAWIIWERIGLGMITMSDSILRESSSPAETTNIGQTQFTQDTLTAYVVTFGDLYHIIHSNFQIDEIKRLLKVIKGILTYSNSPSYRPDCDYLTPLQEAVLDIVSRIDLSVSGAPAAVLCEFADYINLAFTKKRRDEEAIKEQKSKDNHIGLTHQQKSISNTTSTKGENGGVAMSNNKSYSTVTYIVFSKTSMRKVEEMFKNFVNDQGVYSERVFASIIKSYGVPMKLKYDCPPSGKHVEDIELWKIATTAFLEIVKNGLIALENFGDAISDECFVDIWKQLTKVLHGALISNSKPSTSIKIDQQDTDEAFDMKFLFRLQSDVMIHMGRPRVPQNLIMDLIKTIQEGSQLYSSDVERQGVMNGYLDKPLPVPVPNGASSHQKKSKPPEKLSEKVEGVTAKIIPVAKERFAYACLQCLFDLCSEDQTGDEEIKHRIAEVAAPILLERCASVIRNYTADQPLLGKVPFPSLSSRVRNDEILLILQQLLKLKFRRNILHVSEENTKSNSLKKQILSGPIAHLFYLYPVICEAINLPDETIGILLKECLRKVGDELGVC</sequence>
<feature type="compositionally biased region" description="Low complexity" evidence="4">
    <location>
        <begin position="812"/>
        <end position="824"/>
    </location>
</feature>
<evidence type="ECO:0000259" key="6">
    <source>
        <dbReference type="Pfam" id="PF16206"/>
    </source>
</evidence>
<protein>
    <submittedName>
        <fullName evidence="8">10616_t:CDS:1</fullName>
    </submittedName>
</protein>
<keyword evidence="9" id="KW-1185">Reference proteome</keyword>
<feature type="region of interest" description="Disordered" evidence="4">
    <location>
        <begin position="798"/>
        <end position="824"/>
    </location>
</feature>
<accession>A0A9W4SUF4</accession>
<dbReference type="SUPFAM" id="SSF48371">
    <property type="entry name" value="ARM repeat"/>
    <property type="match status" value="2"/>
</dbReference>
<dbReference type="InterPro" id="IPR032817">
    <property type="entry name" value="Mon2_C"/>
</dbReference>
<feature type="domain" description="Mon2/Sec7/BIG1-like dimerisation and cyclophilin-binding" evidence="7">
    <location>
        <begin position="146"/>
        <end position="305"/>
    </location>
</feature>
<evidence type="ECO:0000256" key="3">
    <source>
        <dbReference type="ARBA" id="ARBA00022927"/>
    </source>
</evidence>
<dbReference type="OrthoDB" id="294853at2759"/>
<feature type="compositionally biased region" description="Polar residues" evidence="4">
    <location>
        <begin position="801"/>
        <end position="811"/>
    </location>
</feature>
<feature type="domain" description="Mon2/Sec7/BIG1-like HUS" evidence="5">
    <location>
        <begin position="421"/>
        <end position="460"/>
    </location>
</feature>
<dbReference type="Proteomes" id="UP001153678">
    <property type="component" value="Unassembled WGS sequence"/>
</dbReference>
<dbReference type="Pfam" id="PF12783">
    <property type="entry name" value="Sec7-like_HUS"/>
    <property type="match status" value="2"/>
</dbReference>
<evidence type="ECO:0000256" key="4">
    <source>
        <dbReference type="SAM" id="MobiDB-lite"/>
    </source>
</evidence>
<dbReference type="Pfam" id="PF16206">
    <property type="entry name" value="Mon2_C"/>
    <property type="match status" value="2"/>
</dbReference>
<evidence type="ECO:0000259" key="5">
    <source>
        <dbReference type="Pfam" id="PF12783"/>
    </source>
</evidence>
<dbReference type="PANTHER" id="PTHR10663">
    <property type="entry name" value="GUANYL-NUCLEOTIDE EXCHANGE FACTOR"/>
    <property type="match status" value="1"/>
</dbReference>
<dbReference type="InterPro" id="IPR032691">
    <property type="entry name" value="Mon2/Sec7/BIG1-like_HUS"/>
</dbReference>
<name>A0A9W4SUF4_9GLOM</name>
<feature type="region of interest" description="Disordered" evidence="4">
    <location>
        <begin position="1745"/>
        <end position="1766"/>
    </location>
</feature>
<evidence type="ECO:0000259" key="7">
    <source>
        <dbReference type="Pfam" id="PF16213"/>
    </source>
</evidence>
<gene>
    <name evidence="8" type="ORF">FWILDA_LOCUS10017</name>
</gene>
<dbReference type="InterPro" id="IPR032629">
    <property type="entry name" value="DCB_dom"/>
</dbReference>
<feature type="domain" description="Mon2 C-terminal" evidence="6">
    <location>
        <begin position="1101"/>
        <end position="1359"/>
    </location>
</feature>
<keyword evidence="3" id="KW-0653">Protein transport</keyword>
<evidence type="ECO:0000313" key="9">
    <source>
        <dbReference type="Proteomes" id="UP001153678"/>
    </source>
</evidence>
<dbReference type="GO" id="GO:0005794">
    <property type="term" value="C:Golgi apparatus"/>
    <property type="evidence" value="ECO:0007669"/>
    <property type="project" value="UniProtKB-ARBA"/>
</dbReference>
<evidence type="ECO:0000313" key="8">
    <source>
        <dbReference type="EMBL" id="CAI2181301.1"/>
    </source>
</evidence>
<feature type="domain" description="Mon2 C-terminal" evidence="6">
    <location>
        <begin position="1364"/>
        <end position="1730"/>
    </location>
</feature>
<dbReference type="EMBL" id="CAMKVN010002483">
    <property type="protein sequence ID" value="CAI2181301.1"/>
    <property type="molecule type" value="Genomic_DNA"/>
</dbReference>
<evidence type="ECO:0000256" key="2">
    <source>
        <dbReference type="ARBA" id="ARBA00022448"/>
    </source>
</evidence>
<dbReference type="InterPro" id="IPR016024">
    <property type="entry name" value="ARM-type_fold"/>
</dbReference>
<dbReference type="Pfam" id="PF16213">
    <property type="entry name" value="DCB"/>
    <property type="match status" value="1"/>
</dbReference>
<keyword evidence="2" id="KW-0813">Transport</keyword>
<reference evidence="8" key="1">
    <citation type="submission" date="2022-08" db="EMBL/GenBank/DDBJ databases">
        <authorList>
            <person name="Kallberg Y."/>
            <person name="Tangrot J."/>
            <person name="Rosling A."/>
        </authorList>
    </citation>
    <scope>NUCLEOTIDE SEQUENCE</scope>
    <source>
        <strain evidence="8">Wild A</strain>
    </source>
</reference>
<dbReference type="PANTHER" id="PTHR10663:SF333">
    <property type="entry name" value="PROTEIN MON2 HOMOLOG"/>
    <property type="match status" value="1"/>
</dbReference>
<comment type="similarity">
    <text evidence="1">Belongs to the MON2 family.</text>
</comment>
<evidence type="ECO:0000256" key="1">
    <source>
        <dbReference type="ARBA" id="ARBA00008144"/>
    </source>
</evidence>